<dbReference type="InterPro" id="IPR054722">
    <property type="entry name" value="PolX-like_BBD"/>
</dbReference>
<dbReference type="GeneID" id="113868411"/>
<reference evidence="3" key="1">
    <citation type="journal article" date="2019" name="Toxins">
        <title>Detection of Abrin-Like and Prepropulchellin-Like Toxin Genes and Transcripts Using Whole Genome Sequencing and Full-Length Transcript Sequencing of Abrus precatorius.</title>
        <authorList>
            <person name="Hovde B.T."/>
            <person name="Daligault H.E."/>
            <person name="Hanschen E.R."/>
            <person name="Kunde Y.A."/>
            <person name="Johnson M.B."/>
            <person name="Starkenburg S.R."/>
            <person name="Johnson S.L."/>
        </authorList>
    </citation>
    <scope>NUCLEOTIDE SEQUENCE [LARGE SCALE GENOMIC DNA]</scope>
</reference>
<dbReference type="Proteomes" id="UP000694853">
    <property type="component" value="Unplaced"/>
</dbReference>
<sequence>MSTSDKFMQPAIPSFDGHYDFWFMTMENFLRSKELWQLVEDGIPVFGATATEAQRKSVAEANLKDLKVKNYLFQSIDREILETILDKNTSQAIWQSMQKKYQGSTRVKRAQLQALRHEFELLSMKEREKVDTYLGRTLSIVNKMKSNGEKVDSSTVVSKILRSLTAKFNYVVCSIEESNDLSALSIDELHGSLLVHEQRMQSLQPDEQVLKITHDDRFGTSRGRGHSHGNSRGRGREAKDELLLVTYEETTQSVQEEDWFLDSGCSNHMTGNKLWFTEVKEEGFSRSVKLGNNTTMAVTAKGSIQVQINGTSHVITDVYYVPELKTNLLSLGQL</sequence>
<proteinExistence type="predicted"/>
<evidence type="ECO:0000259" key="2">
    <source>
        <dbReference type="Pfam" id="PF22936"/>
    </source>
</evidence>
<feature type="region of interest" description="Disordered" evidence="1">
    <location>
        <begin position="216"/>
        <end position="238"/>
    </location>
</feature>
<dbReference type="Pfam" id="PF22936">
    <property type="entry name" value="Pol_BBD"/>
    <property type="match status" value="1"/>
</dbReference>
<feature type="compositionally biased region" description="Basic residues" evidence="1">
    <location>
        <begin position="223"/>
        <end position="233"/>
    </location>
</feature>
<evidence type="ECO:0000313" key="3">
    <source>
        <dbReference type="Proteomes" id="UP000694853"/>
    </source>
</evidence>
<evidence type="ECO:0000313" key="4">
    <source>
        <dbReference type="RefSeq" id="XP_027359769.1"/>
    </source>
</evidence>
<dbReference type="Pfam" id="PF14223">
    <property type="entry name" value="Retrotran_gag_2"/>
    <property type="match status" value="1"/>
</dbReference>
<keyword evidence="3" id="KW-1185">Reference proteome</keyword>
<name>A0A8B8LXY0_ABRPR</name>
<protein>
    <submittedName>
        <fullName evidence="4">Uncharacterized protein LOC113868411</fullName>
    </submittedName>
</protein>
<dbReference type="OrthoDB" id="2013098at2759"/>
<accession>A0A8B8LXY0</accession>
<dbReference type="PANTHER" id="PTHR35317:SF27">
    <property type="entry name" value="RETROVIRUS-RELATED POL POLYPROTEIN FROM TRANSPOSON TNT 1-94"/>
    <property type="match status" value="1"/>
</dbReference>
<gene>
    <name evidence="4" type="primary">LOC113868411</name>
</gene>
<dbReference type="KEGG" id="aprc:113868411"/>
<dbReference type="AlphaFoldDB" id="A0A8B8LXY0"/>
<dbReference type="PANTHER" id="PTHR35317">
    <property type="entry name" value="OS04G0629600 PROTEIN"/>
    <property type="match status" value="1"/>
</dbReference>
<reference evidence="4" key="2">
    <citation type="submission" date="2025-08" db="UniProtKB">
        <authorList>
            <consortium name="RefSeq"/>
        </authorList>
    </citation>
    <scope>IDENTIFICATION</scope>
    <source>
        <tissue evidence="4">Young leaves</tissue>
    </source>
</reference>
<feature type="domain" description="Retrovirus-related Pol polyprotein from transposon TNT 1-94-like beta-barrel" evidence="2">
    <location>
        <begin position="259"/>
        <end position="334"/>
    </location>
</feature>
<dbReference type="RefSeq" id="XP_027359769.1">
    <property type="nucleotide sequence ID" value="XM_027503968.1"/>
</dbReference>
<evidence type="ECO:0000256" key="1">
    <source>
        <dbReference type="SAM" id="MobiDB-lite"/>
    </source>
</evidence>
<organism evidence="3 4">
    <name type="scientific">Abrus precatorius</name>
    <name type="common">Indian licorice</name>
    <name type="synonym">Glycine abrus</name>
    <dbReference type="NCBI Taxonomy" id="3816"/>
    <lineage>
        <taxon>Eukaryota</taxon>
        <taxon>Viridiplantae</taxon>
        <taxon>Streptophyta</taxon>
        <taxon>Embryophyta</taxon>
        <taxon>Tracheophyta</taxon>
        <taxon>Spermatophyta</taxon>
        <taxon>Magnoliopsida</taxon>
        <taxon>eudicotyledons</taxon>
        <taxon>Gunneridae</taxon>
        <taxon>Pentapetalae</taxon>
        <taxon>rosids</taxon>
        <taxon>fabids</taxon>
        <taxon>Fabales</taxon>
        <taxon>Fabaceae</taxon>
        <taxon>Papilionoideae</taxon>
        <taxon>50 kb inversion clade</taxon>
        <taxon>NPAAA clade</taxon>
        <taxon>indigoferoid/millettioid clade</taxon>
        <taxon>Abreae</taxon>
        <taxon>Abrus</taxon>
    </lineage>
</organism>